<proteinExistence type="predicted"/>
<gene>
    <name evidence="2" type="ORF">J4Q44_G00053580</name>
</gene>
<sequence length="208" mass="22703">MPRAFLVKKARHSPYKRNWSELPDHERGDVYIPVSVFPLPLLEETEASPAETAPCLSTTTHCQYAKNTHSLLHDVHSVMTPIAELPSCTVLGRPQRLEVTGLELKRRAQSSTYVRSKIKITTGELPSEIPIPPQPSVPENTTTPVSLTTSPTALVSTVTRSGTSSQASFVCQSGEIDVVNRETGDRCHYSYFSRDVARKGDGCGDGPG</sequence>
<evidence type="ECO:0000313" key="3">
    <source>
        <dbReference type="Proteomes" id="UP001356427"/>
    </source>
</evidence>
<dbReference type="EMBL" id="JAGTTL010000004">
    <property type="protein sequence ID" value="KAK6323019.1"/>
    <property type="molecule type" value="Genomic_DNA"/>
</dbReference>
<organism evidence="2 3">
    <name type="scientific">Coregonus suidteri</name>
    <dbReference type="NCBI Taxonomy" id="861788"/>
    <lineage>
        <taxon>Eukaryota</taxon>
        <taxon>Metazoa</taxon>
        <taxon>Chordata</taxon>
        <taxon>Craniata</taxon>
        <taxon>Vertebrata</taxon>
        <taxon>Euteleostomi</taxon>
        <taxon>Actinopterygii</taxon>
        <taxon>Neopterygii</taxon>
        <taxon>Teleostei</taxon>
        <taxon>Protacanthopterygii</taxon>
        <taxon>Salmoniformes</taxon>
        <taxon>Salmonidae</taxon>
        <taxon>Coregoninae</taxon>
        <taxon>Coregonus</taxon>
    </lineage>
</organism>
<name>A0AAN8M627_9TELE</name>
<keyword evidence="3" id="KW-1185">Reference proteome</keyword>
<feature type="region of interest" description="Disordered" evidence="1">
    <location>
        <begin position="125"/>
        <end position="149"/>
    </location>
</feature>
<dbReference type="Proteomes" id="UP001356427">
    <property type="component" value="Unassembled WGS sequence"/>
</dbReference>
<evidence type="ECO:0000313" key="2">
    <source>
        <dbReference type="EMBL" id="KAK6323019.1"/>
    </source>
</evidence>
<protein>
    <submittedName>
        <fullName evidence="2">Uncharacterized protein</fullName>
    </submittedName>
</protein>
<evidence type="ECO:0000256" key="1">
    <source>
        <dbReference type="SAM" id="MobiDB-lite"/>
    </source>
</evidence>
<comment type="caution">
    <text evidence="2">The sequence shown here is derived from an EMBL/GenBank/DDBJ whole genome shotgun (WGS) entry which is preliminary data.</text>
</comment>
<reference evidence="2 3" key="1">
    <citation type="submission" date="2021-04" db="EMBL/GenBank/DDBJ databases">
        <authorList>
            <person name="De Guttry C."/>
            <person name="Zahm M."/>
            <person name="Klopp C."/>
            <person name="Cabau C."/>
            <person name="Louis A."/>
            <person name="Berthelot C."/>
            <person name="Parey E."/>
            <person name="Roest Crollius H."/>
            <person name="Montfort J."/>
            <person name="Robinson-Rechavi M."/>
            <person name="Bucao C."/>
            <person name="Bouchez O."/>
            <person name="Gislard M."/>
            <person name="Lluch J."/>
            <person name="Milhes M."/>
            <person name="Lampietro C."/>
            <person name="Lopez Roques C."/>
            <person name="Donnadieu C."/>
            <person name="Braasch I."/>
            <person name="Desvignes T."/>
            <person name="Postlethwait J."/>
            <person name="Bobe J."/>
            <person name="Wedekind C."/>
            <person name="Guiguen Y."/>
        </authorList>
    </citation>
    <scope>NUCLEOTIDE SEQUENCE [LARGE SCALE GENOMIC DNA]</scope>
    <source>
        <strain evidence="2">Cs_M1</strain>
        <tissue evidence="2">Blood</tissue>
    </source>
</reference>
<accession>A0AAN8M627</accession>
<dbReference type="AlphaFoldDB" id="A0AAN8M627"/>